<dbReference type="Proteomes" id="UP001460888">
    <property type="component" value="Unassembled WGS sequence"/>
</dbReference>
<dbReference type="EMBL" id="APND01000003">
    <property type="protein sequence ID" value="MES1929795.1"/>
    <property type="molecule type" value="Genomic_DNA"/>
</dbReference>
<keyword evidence="11" id="KW-0464">Manganese</keyword>
<keyword evidence="7" id="KW-0805">Transcription regulation</keyword>
<dbReference type="InterPro" id="IPR001367">
    <property type="entry name" value="Fe_dep_repressor"/>
</dbReference>
<sequence length="165" mass="18406">MSAHEPVQNLDHVLRGDTSGELLDPKVHARQYSHVRKAHETELVEDYVELIADLIDAKGEARAVELAQRMGVTQATVGKMIRRMTDSGLVTSEPYRSIFLTDYGKQVAAESRDRHIVVLRFLRALGVSEATARKDAEGVEHHVSAETIDIMRDFVERNGDTTAPD</sequence>
<dbReference type="Pfam" id="PF02742">
    <property type="entry name" value="Fe_dep_repr_C"/>
    <property type="match status" value="1"/>
</dbReference>
<dbReference type="Pfam" id="PF01325">
    <property type="entry name" value="Fe_dep_repress"/>
    <property type="match status" value="1"/>
</dbReference>
<name>A0ABV2B1M2_9GAMM</name>
<keyword evidence="16" id="KW-1185">Reference proteome</keyword>
<feature type="domain" description="HTH dtxR-type" evidence="14">
    <location>
        <begin position="41"/>
        <end position="101"/>
    </location>
</feature>
<dbReference type="InterPro" id="IPR036390">
    <property type="entry name" value="WH_DNA-bd_sf"/>
</dbReference>
<keyword evidence="10" id="KW-0804">Transcription</keyword>
<evidence type="ECO:0000256" key="2">
    <source>
        <dbReference type="ARBA" id="ARBA00007871"/>
    </source>
</evidence>
<dbReference type="InterPro" id="IPR036388">
    <property type="entry name" value="WH-like_DNA-bd_sf"/>
</dbReference>
<evidence type="ECO:0000256" key="1">
    <source>
        <dbReference type="ARBA" id="ARBA00004496"/>
    </source>
</evidence>
<reference evidence="15 16" key="1">
    <citation type="submission" date="2013-03" db="EMBL/GenBank/DDBJ databases">
        <title>Salinisphaera dokdonensis CL-ES53 Genome Sequencing.</title>
        <authorList>
            <person name="Li C."/>
            <person name="Lai Q."/>
            <person name="Shao Z."/>
        </authorList>
    </citation>
    <scope>NUCLEOTIDE SEQUENCE [LARGE SCALE GENOMIC DNA]</scope>
    <source>
        <strain evidence="15 16">CL-ES53</strain>
    </source>
</reference>
<evidence type="ECO:0000256" key="10">
    <source>
        <dbReference type="ARBA" id="ARBA00023163"/>
    </source>
</evidence>
<evidence type="ECO:0000256" key="4">
    <source>
        <dbReference type="ARBA" id="ARBA00022386"/>
    </source>
</evidence>
<dbReference type="InterPro" id="IPR050536">
    <property type="entry name" value="DtxR_MntR_Metal-Reg"/>
</dbReference>
<evidence type="ECO:0000256" key="3">
    <source>
        <dbReference type="ARBA" id="ARBA00011738"/>
    </source>
</evidence>
<comment type="subunit">
    <text evidence="3">Homodimer.</text>
</comment>
<evidence type="ECO:0000256" key="8">
    <source>
        <dbReference type="ARBA" id="ARBA00023125"/>
    </source>
</evidence>
<gene>
    <name evidence="15" type="ORF">SADO_11074</name>
</gene>
<evidence type="ECO:0000256" key="5">
    <source>
        <dbReference type="ARBA" id="ARBA00022490"/>
    </source>
</evidence>
<evidence type="ECO:0000313" key="16">
    <source>
        <dbReference type="Proteomes" id="UP001460888"/>
    </source>
</evidence>
<keyword evidence="9" id="KW-0010">Activator</keyword>
<comment type="subcellular location">
    <subcellularLocation>
        <location evidence="1">Cytoplasm</location>
    </subcellularLocation>
</comment>
<dbReference type="SMART" id="SM00529">
    <property type="entry name" value="HTH_DTXR"/>
    <property type="match status" value="1"/>
</dbReference>
<dbReference type="SUPFAM" id="SSF46785">
    <property type="entry name" value="Winged helix' DNA-binding domain"/>
    <property type="match status" value="1"/>
</dbReference>
<comment type="caution">
    <text evidence="15">The sequence shown here is derived from an EMBL/GenBank/DDBJ whole genome shotgun (WGS) entry which is preliminary data.</text>
</comment>
<dbReference type="NCBIfam" id="NF008273">
    <property type="entry name" value="PRK11050.1"/>
    <property type="match status" value="1"/>
</dbReference>
<comment type="function">
    <text evidence="12">In the presence of manganese, represses expression of mntH and mntS. Up-regulates expression of mntP.</text>
</comment>
<proteinExistence type="inferred from homology"/>
<dbReference type="RefSeq" id="WP_353111367.1">
    <property type="nucleotide sequence ID" value="NZ_APND01000003.1"/>
</dbReference>
<evidence type="ECO:0000256" key="7">
    <source>
        <dbReference type="ARBA" id="ARBA00023015"/>
    </source>
</evidence>
<evidence type="ECO:0000256" key="13">
    <source>
        <dbReference type="ARBA" id="ARBA00032593"/>
    </source>
</evidence>
<accession>A0ABV2B1M2</accession>
<dbReference type="PROSITE" id="PS50944">
    <property type="entry name" value="HTH_DTXR"/>
    <property type="match status" value="1"/>
</dbReference>
<dbReference type="InterPro" id="IPR022687">
    <property type="entry name" value="HTH_DTXR"/>
</dbReference>
<evidence type="ECO:0000256" key="9">
    <source>
        <dbReference type="ARBA" id="ARBA00023159"/>
    </source>
</evidence>
<keyword evidence="8" id="KW-0238">DNA-binding</keyword>
<dbReference type="SUPFAM" id="SSF47979">
    <property type="entry name" value="Iron-dependent repressor protein, dimerization domain"/>
    <property type="match status" value="1"/>
</dbReference>
<evidence type="ECO:0000256" key="6">
    <source>
        <dbReference type="ARBA" id="ARBA00022491"/>
    </source>
</evidence>
<keyword evidence="5" id="KW-0963">Cytoplasm</keyword>
<comment type="similarity">
    <text evidence="2">Belongs to the DtxR/MntR family.</text>
</comment>
<evidence type="ECO:0000256" key="12">
    <source>
        <dbReference type="ARBA" id="ARBA00025185"/>
    </source>
</evidence>
<evidence type="ECO:0000313" key="15">
    <source>
        <dbReference type="EMBL" id="MES1929795.1"/>
    </source>
</evidence>
<dbReference type="InterPro" id="IPR036421">
    <property type="entry name" value="Fe_dep_repressor_sf"/>
</dbReference>
<dbReference type="Gene3D" id="1.10.60.10">
    <property type="entry name" value="Iron dependent repressor, metal binding and dimerisation domain"/>
    <property type="match status" value="1"/>
</dbReference>
<dbReference type="PANTHER" id="PTHR33238">
    <property type="entry name" value="IRON (METAL) DEPENDENT REPRESSOR, DTXR FAMILY"/>
    <property type="match status" value="1"/>
</dbReference>
<organism evidence="15 16">
    <name type="scientific">Salinisphaera dokdonensis CL-ES53</name>
    <dbReference type="NCBI Taxonomy" id="1304272"/>
    <lineage>
        <taxon>Bacteria</taxon>
        <taxon>Pseudomonadati</taxon>
        <taxon>Pseudomonadota</taxon>
        <taxon>Gammaproteobacteria</taxon>
        <taxon>Salinisphaerales</taxon>
        <taxon>Salinisphaeraceae</taxon>
        <taxon>Salinisphaera</taxon>
    </lineage>
</organism>
<dbReference type="Gene3D" id="1.10.10.10">
    <property type="entry name" value="Winged helix-like DNA-binding domain superfamily/Winged helix DNA-binding domain"/>
    <property type="match status" value="1"/>
</dbReference>
<evidence type="ECO:0000259" key="14">
    <source>
        <dbReference type="PROSITE" id="PS50944"/>
    </source>
</evidence>
<dbReference type="InterPro" id="IPR022689">
    <property type="entry name" value="Iron_dep_repressor"/>
</dbReference>
<protein>
    <recommendedName>
        <fullName evidence="4">Transcriptional regulator MntR</fullName>
    </recommendedName>
    <alternativeName>
        <fullName evidence="13">Manganese transport regulator</fullName>
    </alternativeName>
</protein>
<keyword evidence="6" id="KW-0678">Repressor</keyword>
<evidence type="ECO:0000256" key="11">
    <source>
        <dbReference type="ARBA" id="ARBA00023211"/>
    </source>
</evidence>
<dbReference type="PANTHER" id="PTHR33238:SF11">
    <property type="entry name" value="TRANSCRIPTIONAL REGULATOR MNTR"/>
    <property type="match status" value="1"/>
</dbReference>